<accession>A0A0N8H5R5</accession>
<dbReference type="AlphaFoldDB" id="A0A0N8H5R5"/>
<dbReference type="Gene3D" id="3.80.20.20">
    <property type="entry name" value="Receptor L-domain"/>
    <property type="match status" value="1"/>
</dbReference>
<name>A0A0N8H5R5_9HYPO</name>
<evidence type="ECO:0000313" key="3">
    <source>
        <dbReference type="Proteomes" id="UP000050424"/>
    </source>
</evidence>
<evidence type="ECO:0000313" key="2">
    <source>
        <dbReference type="EMBL" id="KPM36908.1"/>
    </source>
</evidence>
<organism evidence="2 3">
    <name type="scientific">Neonectria ditissima</name>
    <dbReference type="NCBI Taxonomy" id="78410"/>
    <lineage>
        <taxon>Eukaryota</taxon>
        <taxon>Fungi</taxon>
        <taxon>Dikarya</taxon>
        <taxon>Ascomycota</taxon>
        <taxon>Pezizomycotina</taxon>
        <taxon>Sordariomycetes</taxon>
        <taxon>Hypocreomycetidae</taxon>
        <taxon>Hypocreales</taxon>
        <taxon>Nectriaceae</taxon>
        <taxon>Neonectria</taxon>
    </lineage>
</organism>
<keyword evidence="1" id="KW-0732">Signal</keyword>
<dbReference type="InterPro" id="IPR036941">
    <property type="entry name" value="Rcpt_L-dom_sf"/>
</dbReference>
<comment type="caution">
    <text evidence="2">The sequence shown here is derived from an EMBL/GenBank/DDBJ whole genome shotgun (WGS) entry which is preliminary data.</text>
</comment>
<dbReference type="EMBL" id="LKCW01000184">
    <property type="protein sequence ID" value="KPM36908.1"/>
    <property type="molecule type" value="Genomic_DNA"/>
</dbReference>
<keyword evidence="3" id="KW-1185">Reference proteome</keyword>
<dbReference type="SUPFAM" id="SSF52058">
    <property type="entry name" value="L domain-like"/>
    <property type="match status" value="1"/>
</dbReference>
<reference evidence="2 3" key="1">
    <citation type="submission" date="2015-09" db="EMBL/GenBank/DDBJ databases">
        <title>Draft genome of a European isolate of the apple canker pathogen Neonectria ditissima.</title>
        <authorList>
            <person name="Gomez-Cortecero A."/>
            <person name="Harrison R.J."/>
            <person name="Armitage A.D."/>
        </authorList>
    </citation>
    <scope>NUCLEOTIDE SEQUENCE [LARGE SCALE GENOMIC DNA]</scope>
    <source>
        <strain evidence="2 3">R09/05</strain>
    </source>
</reference>
<evidence type="ECO:0000256" key="1">
    <source>
        <dbReference type="SAM" id="SignalP"/>
    </source>
</evidence>
<gene>
    <name evidence="2" type="ORF">AK830_g9642</name>
</gene>
<feature type="signal peptide" evidence="1">
    <location>
        <begin position="1"/>
        <end position="21"/>
    </location>
</feature>
<evidence type="ECO:0008006" key="4">
    <source>
        <dbReference type="Google" id="ProtNLM"/>
    </source>
</evidence>
<protein>
    <recommendedName>
        <fullName evidence="4">Receptor L-domain domain-containing protein</fullName>
    </recommendedName>
</protein>
<dbReference type="OrthoDB" id="536881at2759"/>
<feature type="chain" id="PRO_5006026164" description="Receptor L-domain domain-containing protein" evidence="1">
    <location>
        <begin position="22"/>
        <end position="373"/>
    </location>
</feature>
<proteinExistence type="predicted"/>
<sequence length="373" mass="40964">MRTSDGLFLAWLGTLSTLAQAKVDCSGDVEIAGSDDAREVREACETIEGDLNLAGSFTESINLDGLKFVRGSFMHDQCSWEMGPRDACPKPPPLNISSSTLEAITGSLSFSHTGGLEFLSFPNLKAVNGSLQFIAVDSLEHVDFTNLEYVNNLSWETKNLKTLKMNGLKAIGEREDYQATLQFKDVGKIESVDAFFKNPIHSGLGSGGVIHLDIDSMPNVKQVTVGWEFVDALEIDKNLSVTLGGPDTTDMKIRSIELGRGSIDIKRSSKLDTLQVGRFIVKAVDPSSGPDFEPLTLPFDNLGGLELSGWDNLRSLQLPPQADKWKLVSIRIQNCSNLDLGSEYNADNEKIWYWPEGDLQDLVIRGNLSNEFL</sequence>
<dbReference type="Proteomes" id="UP000050424">
    <property type="component" value="Unassembled WGS sequence"/>
</dbReference>